<evidence type="ECO:0000256" key="1">
    <source>
        <dbReference type="SAM" id="MobiDB-lite"/>
    </source>
</evidence>
<feature type="region of interest" description="Disordered" evidence="1">
    <location>
        <begin position="38"/>
        <end position="69"/>
    </location>
</feature>
<evidence type="ECO:0000313" key="2">
    <source>
        <dbReference type="EMBL" id="MPC83930.1"/>
    </source>
</evidence>
<dbReference type="Proteomes" id="UP000324222">
    <property type="component" value="Unassembled WGS sequence"/>
</dbReference>
<evidence type="ECO:0000313" key="3">
    <source>
        <dbReference type="Proteomes" id="UP000324222"/>
    </source>
</evidence>
<dbReference type="EMBL" id="VSRR010063939">
    <property type="protein sequence ID" value="MPC83930.1"/>
    <property type="molecule type" value="Genomic_DNA"/>
</dbReference>
<gene>
    <name evidence="2" type="ORF">E2C01_078653</name>
</gene>
<dbReference type="OrthoDB" id="687730at2759"/>
<comment type="caution">
    <text evidence="2">The sequence shown here is derived from an EMBL/GenBank/DDBJ whole genome shotgun (WGS) entry which is preliminary data.</text>
</comment>
<proteinExistence type="predicted"/>
<dbReference type="AlphaFoldDB" id="A0A5B7IHG4"/>
<name>A0A5B7IHG4_PORTR</name>
<reference evidence="2 3" key="1">
    <citation type="submission" date="2019-05" db="EMBL/GenBank/DDBJ databases">
        <title>Another draft genome of Portunus trituberculatus and its Hox gene families provides insights of decapod evolution.</title>
        <authorList>
            <person name="Jeong J.-H."/>
            <person name="Song I."/>
            <person name="Kim S."/>
            <person name="Choi T."/>
            <person name="Kim D."/>
            <person name="Ryu S."/>
            <person name="Kim W."/>
        </authorList>
    </citation>
    <scope>NUCLEOTIDE SEQUENCE [LARGE SCALE GENOMIC DNA]</scope>
    <source>
        <tissue evidence="2">Muscle</tissue>
    </source>
</reference>
<protein>
    <submittedName>
        <fullName evidence="2">Uncharacterized protein</fullName>
    </submittedName>
</protein>
<keyword evidence="3" id="KW-1185">Reference proteome</keyword>
<accession>A0A5B7IHG4</accession>
<organism evidence="2 3">
    <name type="scientific">Portunus trituberculatus</name>
    <name type="common">Swimming crab</name>
    <name type="synonym">Neptunus trituberculatus</name>
    <dbReference type="NCBI Taxonomy" id="210409"/>
    <lineage>
        <taxon>Eukaryota</taxon>
        <taxon>Metazoa</taxon>
        <taxon>Ecdysozoa</taxon>
        <taxon>Arthropoda</taxon>
        <taxon>Crustacea</taxon>
        <taxon>Multicrustacea</taxon>
        <taxon>Malacostraca</taxon>
        <taxon>Eumalacostraca</taxon>
        <taxon>Eucarida</taxon>
        <taxon>Decapoda</taxon>
        <taxon>Pleocyemata</taxon>
        <taxon>Brachyura</taxon>
        <taxon>Eubrachyura</taxon>
        <taxon>Portunoidea</taxon>
        <taxon>Portunidae</taxon>
        <taxon>Portuninae</taxon>
        <taxon>Portunus</taxon>
    </lineage>
</organism>
<sequence>MLSIESSDMKQALETTQREIHTLKDRLQTSQDELRQAEANVSQLKRKYKPSWQQHHSTEERSKLHPQQKRVFPYKRELKASSSNKCCLDYSHSVTVRSKL</sequence>